<dbReference type="InterPro" id="IPR036061">
    <property type="entry name" value="CheW-like_dom_sf"/>
</dbReference>
<dbReference type="InterPro" id="IPR003594">
    <property type="entry name" value="HATPase_dom"/>
</dbReference>
<dbReference type="SUPFAM" id="SSF50341">
    <property type="entry name" value="CheW-like"/>
    <property type="match status" value="1"/>
</dbReference>
<dbReference type="EMBL" id="WNDX01000044">
    <property type="protein sequence ID" value="KAF1044369.1"/>
    <property type="molecule type" value="Genomic_DNA"/>
</dbReference>
<dbReference type="AlphaFoldDB" id="A0A7V8JUT1"/>
<feature type="region of interest" description="Disordered" evidence="11">
    <location>
        <begin position="176"/>
        <end position="206"/>
    </location>
</feature>
<dbReference type="SMART" id="SM01231">
    <property type="entry name" value="H-kinase_dim"/>
    <property type="match status" value="1"/>
</dbReference>
<dbReference type="InterPro" id="IPR008207">
    <property type="entry name" value="Sig_transdc_His_kin_Hpt_dom"/>
</dbReference>
<evidence type="ECO:0000259" key="15">
    <source>
        <dbReference type="PROSITE" id="PS50894"/>
    </source>
</evidence>
<evidence type="ECO:0000256" key="7">
    <source>
        <dbReference type="ARBA" id="ARBA00023012"/>
    </source>
</evidence>
<feature type="domain" description="CheW-like" evidence="14">
    <location>
        <begin position="506"/>
        <end position="640"/>
    </location>
</feature>
<dbReference type="Pfam" id="PF01627">
    <property type="entry name" value="Hpt"/>
    <property type="match status" value="1"/>
</dbReference>
<reference evidence="17" key="1">
    <citation type="journal article" date="2020" name="MBio">
        <title>Horizontal gene transfer to a defensive symbiont with a reduced genome amongst a multipartite beetle microbiome.</title>
        <authorList>
            <person name="Waterworth S.C."/>
            <person name="Florez L.V."/>
            <person name="Rees E.R."/>
            <person name="Hertweck C."/>
            <person name="Kaltenpoth M."/>
            <person name="Kwan J.C."/>
        </authorList>
    </citation>
    <scope>NUCLEOTIDE SEQUENCE [LARGE SCALE GENOMIC DNA]</scope>
</reference>
<accession>A0A7V8JUT1</accession>
<dbReference type="SUPFAM" id="SSF55874">
    <property type="entry name" value="ATPase domain of HSP90 chaperone/DNA topoisomerase II/histidine kinase"/>
    <property type="match status" value="1"/>
</dbReference>
<evidence type="ECO:0000256" key="5">
    <source>
        <dbReference type="ARBA" id="ARBA00022679"/>
    </source>
</evidence>
<feature type="modified residue" description="Phosphohistidine" evidence="9">
    <location>
        <position position="51"/>
    </location>
</feature>
<dbReference type="SMART" id="SM00448">
    <property type="entry name" value="REC"/>
    <property type="match status" value="1"/>
</dbReference>
<dbReference type="InterPro" id="IPR002545">
    <property type="entry name" value="CheW-lke_dom"/>
</dbReference>
<dbReference type="Proteomes" id="UP000462435">
    <property type="component" value="Unassembled WGS sequence"/>
</dbReference>
<dbReference type="Pfam" id="PF01584">
    <property type="entry name" value="CheW"/>
    <property type="match status" value="1"/>
</dbReference>
<dbReference type="InterPro" id="IPR051315">
    <property type="entry name" value="Bact_Chemotaxis_CheA"/>
</dbReference>
<comment type="function">
    <text evidence="8">Involved in the transmission of sensory signals from the chemoreceptors to the flagellar motors. CheA is autophosphorylated; it can transfer its phosphate group to either CheB or CheY.</text>
</comment>
<dbReference type="EC" id="2.7.13.3" evidence="2"/>
<dbReference type="PROSITE" id="PS50110">
    <property type="entry name" value="RESPONSE_REGULATORY"/>
    <property type="match status" value="1"/>
</dbReference>
<dbReference type="Gene3D" id="1.20.120.160">
    <property type="entry name" value="HPT domain"/>
    <property type="match status" value="1"/>
</dbReference>
<dbReference type="Gene3D" id="3.40.50.2300">
    <property type="match status" value="1"/>
</dbReference>
<evidence type="ECO:0000256" key="6">
    <source>
        <dbReference type="ARBA" id="ARBA00022777"/>
    </source>
</evidence>
<evidence type="ECO:0000256" key="8">
    <source>
        <dbReference type="ARBA" id="ARBA00035100"/>
    </source>
</evidence>
<dbReference type="InterPro" id="IPR011006">
    <property type="entry name" value="CheY-like_superfamily"/>
</dbReference>
<keyword evidence="7" id="KW-0902">Two-component regulatory system</keyword>
<feature type="domain" description="HPt" evidence="15">
    <location>
        <begin position="4"/>
        <end position="108"/>
    </location>
</feature>
<dbReference type="Gene3D" id="3.30.565.10">
    <property type="entry name" value="Histidine kinase-like ATPase, C-terminal domain"/>
    <property type="match status" value="1"/>
</dbReference>
<dbReference type="PROSITE" id="PS50109">
    <property type="entry name" value="HIS_KIN"/>
    <property type="match status" value="1"/>
</dbReference>
<evidence type="ECO:0000313" key="16">
    <source>
        <dbReference type="EMBL" id="KAF1044369.1"/>
    </source>
</evidence>
<protein>
    <recommendedName>
        <fullName evidence="3">Chemotaxis protein CheA</fullName>
        <ecNumber evidence="2">2.7.13.3</ecNumber>
    </recommendedName>
</protein>
<keyword evidence="6" id="KW-0418">Kinase</keyword>
<dbReference type="SMART" id="SM00073">
    <property type="entry name" value="HPT"/>
    <property type="match status" value="1"/>
</dbReference>
<dbReference type="SUPFAM" id="SSF47226">
    <property type="entry name" value="Histidine-containing phosphotransfer domain, HPT domain"/>
    <property type="match status" value="1"/>
</dbReference>
<dbReference type="InterPro" id="IPR004105">
    <property type="entry name" value="CheA-like_dim"/>
</dbReference>
<evidence type="ECO:0000313" key="17">
    <source>
        <dbReference type="Proteomes" id="UP000462435"/>
    </source>
</evidence>
<dbReference type="FunFam" id="3.30.565.10:FF:000016">
    <property type="entry name" value="Chemotaxis protein CheA, putative"/>
    <property type="match status" value="1"/>
</dbReference>
<dbReference type="PRINTS" id="PR00344">
    <property type="entry name" value="BCTRLSENSOR"/>
</dbReference>
<gene>
    <name evidence="16" type="primary">frzE_1</name>
    <name evidence="16" type="ORF">GAK35_01784</name>
</gene>
<evidence type="ECO:0000256" key="4">
    <source>
        <dbReference type="ARBA" id="ARBA00022553"/>
    </source>
</evidence>
<dbReference type="GO" id="GO:0005737">
    <property type="term" value="C:cytoplasm"/>
    <property type="evidence" value="ECO:0007669"/>
    <property type="project" value="InterPro"/>
</dbReference>
<evidence type="ECO:0000259" key="12">
    <source>
        <dbReference type="PROSITE" id="PS50109"/>
    </source>
</evidence>
<dbReference type="SMART" id="SM00260">
    <property type="entry name" value="CheW"/>
    <property type="match status" value="1"/>
</dbReference>
<feature type="modified residue" description="4-aspartylphosphate" evidence="10">
    <location>
        <position position="714"/>
    </location>
</feature>
<evidence type="ECO:0000256" key="1">
    <source>
        <dbReference type="ARBA" id="ARBA00000085"/>
    </source>
</evidence>
<dbReference type="Pfam" id="PF00072">
    <property type="entry name" value="Response_reg"/>
    <property type="match status" value="1"/>
</dbReference>
<dbReference type="Gene3D" id="2.30.30.40">
    <property type="entry name" value="SH3 Domains"/>
    <property type="match status" value="1"/>
</dbReference>
<dbReference type="PROSITE" id="PS50894">
    <property type="entry name" value="HPT"/>
    <property type="match status" value="1"/>
</dbReference>
<dbReference type="InterPro" id="IPR001789">
    <property type="entry name" value="Sig_transdc_resp-reg_receiver"/>
</dbReference>
<dbReference type="GO" id="GO:0006935">
    <property type="term" value="P:chemotaxis"/>
    <property type="evidence" value="ECO:0007669"/>
    <property type="project" value="InterPro"/>
</dbReference>
<dbReference type="PANTHER" id="PTHR43395">
    <property type="entry name" value="SENSOR HISTIDINE KINASE CHEA"/>
    <property type="match status" value="1"/>
</dbReference>
<organism evidence="16 17">
    <name type="scientific">Herbaspirillum frisingense</name>
    <dbReference type="NCBI Taxonomy" id="92645"/>
    <lineage>
        <taxon>Bacteria</taxon>
        <taxon>Pseudomonadati</taxon>
        <taxon>Pseudomonadota</taxon>
        <taxon>Betaproteobacteria</taxon>
        <taxon>Burkholderiales</taxon>
        <taxon>Oxalobacteraceae</taxon>
        <taxon>Herbaspirillum</taxon>
    </lineage>
</organism>
<evidence type="ECO:0000256" key="3">
    <source>
        <dbReference type="ARBA" id="ARBA00021495"/>
    </source>
</evidence>
<dbReference type="CDD" id="cd00088">
    <property type="entry name" value="HPT"/>
    <property type="match status" value="1"/>
</dbReference>
<keyword evidence="5" id="KW-0808">Transferase</keyword>
<evidence type="ECO:0000259" key="14">
    <source>
        <dbReference type="PROSITE" id="PS50851"/>
    </source>
</evidence>
<dbReference type="InterPro" id="IPR004358">
    <property type="entry name" value="Sig_transdc_His_kin-like_C"/>
</dbReference>
<dbReference type="GO" id="GO:0000155">
    <property type="term" value="F:phosphorelay sensor kinase activity"/>
    <property type="evidence" value="ECO:0007669"/>
    <property type="project" value="InterPro"/>
</dbReference>
<sequence>MSTPDLSQMSMLDLFRFEAESQIELLNTSLLALENDPVAAEHLEACMRAGHSLKGAARIVGLDSAVKIAHVLEDCFVLAQQGKLRLEKKHIDVLLRGADLLGRIATPPDGDEAWADNAGSAEVNAFMIALAAVMSGGEAPPWPEAPAAAVVAAPAAETVAPAEPAAVPGAAMAPAADAGPVSAPAATASPAAHLSPASAPTQATASRAVRVSAENLDRLLSLSGESLVESRRLKPFSAGMLRMKRVQSEAMQALDLLQQKLSVTSVDEFALAAMAELRTLMQQNQHLLGDQLNELEAFDRRSVNLSQRLYDEALACRMRPFADGTGGFARMVRDVGSTLGKPVRLEISGNATQIDRDILEKLEAPIGHLLRNAVDHGIESAEQRRAAGKPEQGLVRLEARHSAGMLLIEVSDDGGGIDLARLREAVVRRKLSNEETVARLSEAELLEFLLLPSFSLRDTVTEISGRGVGLDVVADMLKQVRGTIRITTRAGQGTRFLMQLPLTLSVIRSLLVDIGGEPYAFPLAYVNRTLRLQTEELQTLEGYQHFTHEGRQVGLVSAHQILQKGEWRARDGGVCVVVIGDHDHTYGLAVDDFLGERMLVVQPLDPRLGKIPDVLARALMEDGEPLLILDVADMVRSVEKLTSSGRLDTVHQAGDALAAGAVRKKVLVVDDSLTVRELERKLLTNRGYQVTVAVDGMDGWNAVRTERFDLVITDIDMPRMDGIELVTLIRGAPTLQSLPVMIVSYKDREEDRQRGLEAGADHYFTKSSFHDESLLQAVADLIGDASS</sequence>
<feature type="domain" description="Histidine kinase" evidence="12">
    <location>
        <begin position="366"/>
        <end position="504"/>
    </location>
</feature>
<dbReference type="Pfam" id="PF02518">
    <property type="entry name" value="HATPase_c"/>
    <property type="match status" value="1"/>
</dbReference>
<dbReference type="InterPro" id="IPR036890">
    <property type="entry name" value="HATPase_C_sf"/>
</dbReference>
<evidence type="ECO:0000259" key="13">
    <source>
        <dbReference type="PROSITE" id="PS50110"/>
    </source>
</evidence>
<dbReference type="SUPFAM" id="SSF52172">
    <property type="entry name" value="CheY-like"/>
    <property type="match status" value="1"/>
</dbReference>
<dbReference type="PROSITE" id="PS50851">
    <property type="entry name" value="CHEW"/>
    <property type="match status" value="1"/>
</dbReference>
<feature type="domain" description="Response regulatory" evidence="13">
    <location>
        <begin position="665"/>
        <end position="781"/>
    </location>
</feature>
<name>A0A7V8JUT1_9BURK</name>
<dbReference type="InterPro" id="IPR005467">
    <property type="entry name" value="His_kinase_dom"/>
</dbReference>
<evidence type="ECO:0000256" key="11">
    <source>
        <dbReference type="SAM" id="MobiDB-lite"/>
    </source>
</evidence>
<evidence type="ECO:0000256" key="2">
    <source>
        <dbReference type="ARBA" id="ARBA00012438"/>
    </source>
</evidence>
<comment type="caution">
    <text evidence="16">The sequence shown here is derived from an EMBL/GenBank/DDBJ whole genome shotgun (WGS) entry which is preliminary data.</text>
</comment>
<evidence type="ECO:0000256" key="10">
    <source>
        <dbReference type="PROSITE-ProRule" id="PRU00169"/>
    </source>
</evidence>
<evidence type="ECO:0000256" key="9">
    <source>
        <dbReference type="PROSITE-ProRule" id="PRU00110"/>
    </source>
</evidence>
<comment type="catalytic activity">
    <reaction evidence="1">
        <text>ATP + protein L-histidine = ADP + protein N-phospho-L-histidine.</text>
        <dbReference type="EC" id="2.7.13.3"/>
    </reaction>
</comment>
<dbReference type="SMART" id="SM00387">
    <property type="entry name" value="HATPase_c"/>
    <property type="match status" value="1"/>
</dbReference>
<keyword evidence="4 10" id="KW-0597">Phosphoprotein</keyword>
<dbReference type="InterPro" id="IPR036641">
    <property type="entry name" value="HPT_dom_sf"/>
</dbReference>
<dbReference type="PANTHER" id="PTHR43395:SF1">
    <property type="entry name" value="CHEMOTAXIS PROTEIN CHEA"/>
    <property type="match status" value="1"/>
</dbReference>
<proteinExistence type="predicted"/>